<dbReference type="Proteomes" id="UP000789941">
    <property type="component" value="Unassembled WGS sequence"/>
</dbReference>
<feature type="region of interest" description="Disordered" evidence="1">
    <location>
        <begin position="1"/>
        <end position="59"/>
    </location>
</feature>
<evidence type="ECO:0000313" key="3">
    <source>
        <dbReference type="Proteomes" id="UP000789941"/>
    </source>
</evidence>
<proteinExistence type="predicted"/>
<gene>
    <name evidence="2" type="ORF">LFW2832_00124</name>
</gene>
<accession>A0A5E4LSI1</accession>
<feature type="compositionally biased region" description="Basic and acidic residues" evidence="1">
    <location>
        <begin position="1"/>
        <end position="16"/>
    </location>
</feature>
<feature type="region of interest" description="Disordered" evidence="1">
    <location>
        <begin position="110"/>
        <end position="140"/>
    </location>
</feature>
<dbReference type="EMBL" id="CABMJJ010000004">
    <property type="protein sequence ID" value="VVC02972.1"/>
    <property type="molecule type" value="Genomic_DNA"/>
</dbReference>
<reference evidence="2 3" key="1">
    <citation type="submission" date="2019-08" db="EMBL/GenBank/DDBJ databases">
        <authorList>
            <person name="Vazquez-Campos X."/>
        </authorList>
    </citation>
    <scope>NUCLEOTIDE SEQUENCE [LARGE SCALE GENOMIC DNA]</scope>
    <source>
        <strain evidence="2">LFW-283_2</strain>
    </source>
</reference>
<dbReference type="AlphaFoldDB" id="A0A5E4LSI1"/>
<organism evidence="2 3">
    <name type="scientific">Candidatus Bilamarchaeum dharawalense</name>
    <dbReference type="NCBI Taxonomy" id="2885759"/>
    <lineage>
        <taxon>Archaea</taxon>
        <taxon>Candidatus Micrarchaeota</taxon>
        <taxon>Candidatus Micrarchaeia</taxon>
        <taxon>Candidatus Anstonellales</taxon>
        <taxon>Candidatus Bilamarchaeaceae</taxon>
        <taxon>Candidatus Bilamarchaeum</taxon>
    </lineage>
</organism>
<sequence length="355" mass="38062">MTPDKSLADRLKEASLKGKPGAPLPQPPLAARVAEKNLTDGLPGGPVPKPEAAPKVVAPVEANPPAVEVAAPERETVVLQPGEEVRKVGGALGRELERGLGEDDLLAGFAETPEQRDTGGITPTSSAGPRNSEPVTARSVDQGTVETMKMLLTSTDYNARLTAIKLARQLATPDMADLVTLAVNIPINSDSRRQSVKDEIARIVPEILDRLITENPKAVINRLVEIYSQPVEVNEGGRTSQMTDHQDVIKTLMRNASPANKPKFLAFAIKALDENEPDGAIFIVTILKIPEGVWVLQKIEPTDLVSDGNRARNYMTAIEAIGTKECIPLLTNLADRPELHSKVAAFLVTVTGISI</sequence>
<name>A0A5E4LSI1_9ARCH</name>
<evidence type="ECO:0000313" key="2">
    <source>
        <dbReference type="EMBL" id="VVC02972.1"/>
    </source>
</evidence>
<evidence type="ECO:0000256" key="1">
    <source>
        <dbReference type="SAM" id="MobiDB-lite"/>
    </source>
</evidence>
<protein>
    <submittedName>
        <fullName evidence="2">Uncharacterized protein</fullName>
    </submittedName>
</protein>
<comment type="caution">
    <text evidence="2">The sequence shown here is derived from an EMBL/GenBank/DDBJ whole genome shotgun (WGS) entry which is preliminary data.</text>
</comment>